<dbReference type="OrthoDB" id="10255285at2759"/>
<dbReference type="GO" id="GO:0031267">
    <property type="term" value="F:small GTPase binding"/>
    <property type="evidence" value="ECO:0007669"/>
    <property type="project" value="TreeGrafter"/>
</dbReference>
<comment type="caution">
    <text evidence="4">The sequence shown here is derived from an EMBL/GenBank/DDBJ whole genome shotgun (WGS) entry which is preliminary data.</text>
</comment>
<protein>
    <submittedName>
        <fullName evidence="4">Mog1p/PsbP-like protein</fullName>
    </submittedName>
</protein>
<dbReference type="SUPFAM" id="SSF55724">
    <property type="entry name" value="Mog1p/PsbP-like"/>
    <property type="match status" value="1"/>
</dbReference>
<accession>A0A1B7TH65</accession>
<keyword evidence="2" id="KW-0813">Transport</keyword>
<comment type="similarity">
    <text evidence="1">Belongs to the MOG1 family.</text>
</comment>
<evidence type="ECO:0000256" key="1">
    <source>
        <dbReference type="ARBA" id="ARBA00010307"/>
    </source>
</evidence>
<dbReference type="PANTHER" id="PTHR15837">
    <property type="entry name" value="RAN GUANINE NUCLEOTIDE RELEASE FACTOR"/>
    <property type="match status" value="1"/>
</dbReference>
<dbReference type="Pfam" id="PF04603">
    <property type="entry name" value="Mog1"/>
    <property type="match status" value="1"/>
</dbReference>
<organism evidence="4 5">
    <name type="scientific">Hanseniaspora valbyensis NRRL Y-1626</name>
    <dbReference type="NCBI Taxonomy" id="766949"/>
    <lineage>
        <taxon>Eukaryota</taxon>
        <taxon>Fungi</taxon>
        <taxon>Dikarya</taxon>
        <taxon>Ascomycota</taxon>
        <taxon>Saccharomycotina</taxon>
        <taxon>Saccharomycetes</taxon>
        <taxon>Saccharomycodales</taxon>
        <taxon>Saccharomycodaceae</taxon>
        <taxon>Hanseniaspora</taxon>
    </lineage>
</organism>
<evidence type="ECO:0000313" key="4">
    <source>
        <dbReference type="EMBL" id="OBA28089.1"/>
    </source>
</evidence>
<sequence>MKQSVKELYGGHFTIELINGSENYVDASTIREVPDNQEVFVGKNDDTSIIIDLLEQVESTDLKAAMTEHLEDILTDLTNSIIKQDDTVLRKDIIQNDLIITKLTVDKSANLSKEIENNHIEKGELLFKESEPLKTIDMYIGLVRLKEYETDILITYNPPQRSENENIVELFKNMILSLRLKDPSIFG</sequence>
<dbReference type="EMBL" id="LXPE01000005">
    <property type="protein sequence ID" value="OBA28089.1"/>
    <property type="molecule type" value="Genomic_DNA"/>
</dbReference>
<evidence type="ECO:0000256" key="3">
    <source>
        <dbReference type="ARBA" id="ARBA00022927"/>
    </source>
</evidence>
<dbReference type="InterPro" id="IPR016123">
    <property type="entry name" value="Mog1/PsbP_a/b/a-sand"/>
</dbReference>
<dbReference type="Proteomes" id="UP000092321">
    <property type="component" value="Unassembled WGS sequence"/>
</dbReference>
<keyword evidence="3" id="KW-0653">Protein transport</keyword>
<evidence type="ECO:0000313" key="5">
    <source>
        <dbReference type="Proteomes" id="UP000092321"/>
    </source>
</evidence>
<dbReference type="GO" id="GO:0006606">
    <property type="term" value="P:protein import into nucleus"/>
    <property type="evidence" value="ECO:0007669"/>
    <property type="project" value="TreeGrafter"/>
</dbReference>
<dbReference type="InterPro" id="IPR007681">
    <property type="entry name" value="Mog1"/>
</dbReference>
<name>A0A1B7TH65_9ASCO</name>
<dbReference type="PANTHER" id="PTHR15837:SF0">
    <property type="entry name" value="RAN GUANINE NUCLEOTIDE RELEASE FACTOR"/>
    <property type="match status" value="1"/>
</dbReference>
<keyword evidence="5" id="KW-1185">Reference proteome</keyword>
<gene>
    <name evidence="4" type="ORF">HANVADRAFT_51804</name>
</gene>
<reference evidence="5" key="1">
    <citation type="journal article" date="2016" name="Proc. Natl. Acad. Sci. U.S.A.">
        <title>Comparative genomics of biotechnologically important yeasts.</title>
        <authorList>
            <person name="Riley R."/>
            <person name="Haridas S."/>
            <person name="Wolfe K.H."/>
            <person name="Lopes M.R."/>
            <person name="Hittinger C.T."/>
            <person name="Goeker M."/>
            <person name="Salamov A.A."/>
            <person name="Wisecaver J.H."/>
            <person name="Long T.M."/>
            <person name="Calvey C.H."/>
            <person name="Aerts A.L."/>
            <person name="Barry K.W."/>
            <person name="Choi C."/>
            <person name="Clum A."/>
            <person name="Coughlan A.Y."/>
            <person name="Deshpande S."/>
            <person name="Douglass A.P."/>
            <person name="Hanson S.J."/>
            <person name="Klenk H.-P."/>
            <person name="LaButti K.M."/>
            <person name="Lapidus A."/>
            <person name="Lindquist E.A."/>
            <person name="Lipzen A.M."/>
            <person name="Meier-Kolthoff J.P."/>
            <person name="Ohm R.A."/>
            <person name="Otillar R.P."/>
            <person name="Pangilinan J.L."/>
            <person name="Peng Y."/>
            <person name="Rokas A."/>
            <person name="Rosa C.A."/>
            <person name="Scheuner C."/>
            <person name="Sibirny A.A."/>
            <person name="Slot J.C."/>
            <person name="Stielow J.B."/>
            <person name="Sun H."/>
            <person name="Kurtzman C.P."/>
            <person name="Blackwell M."/>
            <person name="Grigoriev I.V."/>
            <person name="Jeffries T.W."/>
        </authorList>
    </citation>
    <scope>NUCLEOTIDE SEQUENCE [LARGE SCALE GENOMIC DNA]</scope>
    <source>
        <strain evidence="5">NRRL Y-1626</strain>
    </source>
</reference>
<dbReference type="GO" id="GO:0005085">
    <property type="term" value="F:guanyl-nucleotide exchange factor activity"/>
    <property type="evidence" value="ECO:0007669"/>
    <property type="project" value="TreeGrafter"/>
</dbReference>
<dbReference type="AlphaFoldDB" id="A0A1B7TH65"/>
<dbReference type="GO" id="GO:0005634">
    <property type="term" value="C:nucleus"/>
    <property type="evidence" value="ECO:0007669"/>
    <property type="project" value="TreeGrafter"/>
</dbReference>
<dbReference type="Gene3D" id="3.40.1000.10">
    <property type="entry name" value="Mog1/PsbP, alpha/beta/alpha sandwich"/>
    <property type="match status" value="1"/>
</dbReference>
<evidence type="ECO:0000256" key="2">
    <source>
        <dbReference type="ARBA" id="ARBA00022448"/>
    </source>
</evidence>
<proteinExistence type="inferred from homology"/>